<dbReference type="GO" id="GO:0072657">
    <property type="term" value="P:protein localization to membrane"/>
    <property type="evidence" value="ECO:0007669"/>
    <property type="project" value="TreeGrafter"/>
</dbReference>
<dbReference type="Proteomes" id="UP000188320">
    <property type="component" value="Unassembled WGS sequence"/>
</dbReference>
<evidence type="ECO:0000256" key="1">
    <source>
        <dbReference type="ARBA" id="ARBA00004141"/>
    </source>
</evidence>
<evidence type="ECO:0000256" key="5">
    <source>
        <dbReference type="ARBA" id="ARBA00022989"/>
    </source>
</evidence>
<dbReference type="AlphaFoldDB" id="A0A1R1PVK2"/>
<evidence type="ECO:0000256" key="3">
    <source>
        <dbReference type="ARBA" id="ARBA00022692"/>
    </source>
</evidence>
<evidence type="ECO:0000256" key="4">
    <source>
        <dbReference type="ARBA" id="ARBA00022729"/>
    </source>
</evidence>
<keyword evidence="4" id="KW-0732">Signal</keyword>
<evidence type="ECO:0000256" key="2">
    <source>
        <dbReference type="ARBA" id="ARBA00005227"/>
    </source>
</evidence>
<keyword evidence="9" id="KW-1185">Reference proteome</keyword>
<evidence type="ECO:0000256" key="7">
    <source>
        <dbReference type="RuleBase" id="RU363079"/>
    </source>
</evidence>
<dbReference type="GO" id="GO:0016020">
    <property type="term" value="C:membrane"/>
    <property type="evidence" value="ECO:0007669"/>
    <property type="project" value="UniProtKB-SubCell"/>
</dbReference>
<reference evidence="9" key="1">
    <citation type="submission" date="2017-01" db="EMBL/GenBank/DDBJ databases">
        <authorList>
            <person name="Wang Y."/>
            <person name="White M."/>
            <person name="Kvist S."/>
            <person name="Moncalvo J.-M."/>
        </authorList>
    </citation>
    <scope>NUCLEOTIDE SEQUENCE [LARGE SCALE GENOMIC DNA]</scope>
    <source>
        <strain evidence="9">COL-18-3</strain>
    </source>
</reference>
<proteinExistence type="inferred from homology"/>
<keyword evidence="5" id="KW-1133">Transmembrane helix</keyword>
<evidence type="ECO:0000313" key="9">
    <source>
        <dbReference type="Proteomes" id="UP000188320"/>
    </source>
</evidence>
<accession>A0A1R1PVK2</accession>
<keyword evidence="3 8" id="KW-0812">Transmembrane</keyword>
<dbReference type="GO" id="GO:0005737">
    <property type="term" value="C:cytoplasm"/>
    <property type="evidence" value="ECO:0007669"/>
    <property type="project" value="UniProtKB-ARBA"/>
</dbReference>
<protein>
    <recommendedName>
        <fullName evidence="7">Transmembrane 9 superfamily member</fullName>
    </recommendedName>
</protein>
<comment type="similarity">
    <text evidence="2 7">Belongs to the nonaspanin (TM9SF) (TC 9.A.2) family.</text>
</comment>
<dbReference type="Pfam" id="PF02990">
    <property type="entry name" value="EMP70"/>
    <property type="match status" value="1"/>
</dbReference>
<gene>
    <name evidence="8" type="ORF">AX774_g1480</name>
</gene>
<dbReference type="PANTHER" id="PTHR10766">
    <property type="entry name" value="TRANSMEMBRANE 9 SUPERFAMILY PROTEIN"/>
    <property type="match status" value="1"/>
</dbReference>
<evidence type="ECO:0000256" key="6">
    <source>
        <dbReference type="ARBA" id="ARBA00023136"/>
    </source>
</evidence>
<dbReference type="OrthoDB" id="1666796at2759"/>
<dbReference type="PANTHER" id="PTHR10766:SF111">
    <property type="entry name" value="TRANSMEMBRANE 9 SUPERFAMILY MEMBER 2"/>
    <property type="match status" value="1"/>
</dbReference>
<sequence length="203" mass="22777">MKNLKSILTAIALIQTVTINGFYLPGLAPINYLEGDKVDLQVNSIVPAVTDKNKVKVIIPYDYYHKNFYFCKPKTGIPEQEHESIGSVLLGDRIYKSGFELFMLKDEKCKLLCQASVPKSGAKFINDRIKNGYKMSWLVDGLEAAMTAVVGGKKRVVDLGFPIGSVSEAKQVQLHNHYDIEIDYHETNKKSYRVVGVSVYPSR</sequence>
<dbReference type="EMBL" id="LSSK01000124">
    <property type="protein sequence ID" value="OMH84971.1"/>
    <property type="molecule type" value="Genomic_DNA"/>
</dbReference>
<dbReference type="InterPro" id="IPR004240">
    <property type="entry name" value="EMP70"/>
</dbReference>
<keyword evidence="6" id="KW-0472">Membrane</keyword>
<comment type="caution">
    <text evidence="8">The sequence shown here is derived from an EMBL/GenBank/DDBJ whole genome shotgun (WGS) entry which is preliminary data.</text>
</comment>
<comment type="subcellular location">
    <subcellularLocation>
        <location evidence="1">Membrane</location>
        <topology evidence="1">Multi-pass membrane protein</topology>
    </subcellularLocation>
</comment>
<evidence type="ECO:0000313" key="8">
    <source>
        <dbReference type="EMBL" id="OMH84971.1"/>
    </source>
</evidence>
<dbReference type="GO" id="GO:0007034">
    <property type="term" value="P:vacuolar transport"/>
    <property type="evidence" value="ECO:0007669"/>
    <property type="project" value="TreeGrafter"/>
</dbReference>
<organism evidence="8 9">
    <name type="scientific">Zancudomyces culisetae</name>
    <name type="common">Gut fungus</name>
    <name type="synonym">Smittium culisetae</name>
    <dbReference type="NCBI Taxonomy" id="1213189"/>
    <lineage>
        <taxon>Eukaryota</taxon>
        <taxon>Fungi</taxon>
        <taxon>Fungi incertae sedis</taxon>
        <taxon>Zoopagomycota</taxon>
        <taxon>Kickxellomycotina</taxon>
        <taxon>Harpellomycetes</taxon>
        <taxon>Harpellales</taxon>
        <taxon>Legeriomycetaceae</taxon>
        <taxon>Zancudomyces</taxon>
    </lineage>
</organism>
<name>A0A1R1PVK2_ZANCU</name>